<evidence type="ECO:0000259" key="3">
    <source>
        <dbReference type="SMART" id="SM00635"/>
    </source>
</evidence>
<name>A0ABS7DMA0_9FIRM</name>
<dbReference type="Gene3D" id="2.60.40.1080">
    <property type="match status" value="1"/>
</dbReference>
<dbReference type="EMBL" id="JAGFNZ010000002">
    <property type="protein sequence ID" value="MBW7572412.1"/>
    <property type="molecule type" value="Genomic_DNA"/>
</dbReference>
<evidence type="ECO:0000313" key="4">
    <source>
        <dbReference type="EMBL" id="MBW7572412.1"/>
    </source>
</evidence>
<dbReference type="Pfam" id="PF02368">
    <property type="entry name" value="Big_2"/>
    <property type="match status" value="1"/>
</dbReference>
<sequence length="926" mass="96311">MKMLKKGLSLLLVLMMVVCSCASTVAFAETVNKSALDTAVKAAEEAYPLTDSGKYTEGSWGTYEAALEYAKSIQEKTDATESDVTEAVNGLETAQNGLQSISDKSALDSAVKAAEEAYPLTDSGKYTEGSWGTYEAALEYAKSIQENTDATPDQITKAIADLESAQSGLQLKADKSALDSAVKAAEEAYPVNDSGKYTEGSWGTYEAALEYAKSTQENTDATSDEITKAIADLESAQSGLQFKADKSALDSAVKAAEEAYPVNDSGKYTEGSWGTYEAALEYAKSIQENTDATPDEITKAIADLESAQNGLQPIADKSALQTAIAAAEEAYPVADSGKYTTATWEAFEAALGVAKATYEETDATAEQVTEALAGLEAAQSGLQLKADKAALQTAIAAAKEFSTGTDSSKYTEASWTALQNAIETAQSVYDDSNATAEQVTEALADLEAAQSGLELQSIKDAEDKIDTLPNPGTTETLTPEQKTSIAAAAEQVTGLTLDEKLALDHDKIEKLEELLEKTATLNPITIVTTGILGGQEVQAPTVSNLLLAAGITGGESNKPVVNLGFTQLPQGTNPDAAIVLDLTLTNGGTLVHSLSFPVTVSFTLPSSFDVANHYMVIHHKHDGTVEELPLTISGTTGSFTTTSFSEFEVLSGVNVSGITLDKTTLALTNRTTTGQLTATVLPANAADKTVVWSSSNASVATVDANGKITAKSNGSAVITAKTQSGSYSATCTVSVTGFRSGSSSNGGGSGSSGSITPTPGMTFISDTNMDFSVNGAYQFKITSTNGSAPAFVVGTPGVFTVTLVKTVGNDYYYKITAIGAVGTKAGIYVNGIKLLAATVGASASTVKSDTTRPFNVKAGASYTFKLTANERPTFVAGTSSAFKVEFVKAVGKDYFFRATAIGKVGTASGFYINSQKQPVVAATIVK</sequence>
<comment type="caution">
    <text evidence="4">The sequence shown here is derived from an EMBL/GenBank/DDBJ whole genome shotgun (WGS) entry which is preliminary data.</text>
</comment>
<reference evidence="4 5" key="1">
    <citation type="submission" date="2021-03" db="EMBL/GenBank/DDBJ databases">
        <title>Caproiciproducens sp. nov. isolated from feces of cow.</title>
        <authorList>
            <person name="Choi J.-Y."/>
        </authorList>
    </citation>
    <scope>NUCLEOTIDE SEQUENCE [LARGE SCALE GENOMIC DNA]</scope>
    <source>
        <strain evidence="4 5">AGMB10547</strain>
    </source>
</reference>
<protein>
    <submittedName>
        <fullName evidence="4">FIVAR domain-containing protein</fullName>
    </submittedName>
</protein>
<dbReference type="SUPFAM" id="SSF49373">
    <property type="entry name" value="Invasin/intimin cell-adhesion fragments"/>
    <property type="match status" value="1"/>
</dbReference>
<dbReference type="SMART" id="SM00635">
    <property type="entry name" value="BID_2"/>
    <property type="match status" value="1"/>
</dbReference>
<dbReference type="PROSITE" id="PS51257">
    <property type="entry name" value="PROKAR_LIPOPROTEIN"/>
    <property type="match status" value="1"/>
</dbReference>
<evidence type="ECO:0000313" key="5">
    <source>
        <dbReference type="Proteomes" id="UP000719942"/>
    </source>
</evidence>
<feature type="coiled-coil region" evidence="1">
    <location>
        <begin position="429"/>
        <end position="456"/>
    </location>
</feature>
<evidence type="ECO:0000256" key="1">
    <source>
        <dbReference type="SAM" id="Coils"/>
    </source>
</evidence>
<keyword evidence="2" id="KW-0732">Signal</keyword>
<gene>
    <name evidence="4" type="ORF">J5W02_06255</name>
</gene>
<keyword evidence="1" id="KW-0175">Coiled coil</keyword>
<dbReference type="InterPro" id="IPR008964">
    <property type="entry name" value="Invasin/intimin_cell_adhesion"/>
</dbReference>
<feature type="chain" id="PRO_5046077196" evidence="2">
    <location>
        <begin position="29"/>
        <end position="926"/>
    </location>
</feature>
<dbReference type="Pfam" id="PF07554">
    <property type="entry name" value="FIVAR"/>
    <property type="match status" value="6"/>
</dbReference>
<feature type="domain" description="BIG2" evidence="3">
    <location>
        <begin position="654"/>
        <end position="732"/>
    </location>
</feature>
<dbReference type="InterPro" id="IPR003343">
    <property type="entry name" value="Big_2"/>
</dbReference>
<dbReference type="Proteomes" id="UP000719942">
    <property type="component" value="Unassembled WGS sequence"/>
</dbReference>
<organism evidence="4 5">
    <name type="scientific">Caproiciproducens faecalis</name>
    <dbReference type="NCBI Taxonomy" id="2820301"/>
    <lineage>
        <taxon>Bacteria</taxon>
        <taxon>Bacillati</taxon>
        <taxon>Bacillota</taxon>
        <taxon>Clostridia</taxon>
        <taxon>Eubacteriales</taxon>
        <taxon>Acutalibacteraceae</taxon>
        <taxon>Caproiciproducens</taxon>
    </lineage>
</organism>
<evidence type="ECO:0000256" key="2">
    <source>
        <dbReference type="SAM" id="SignalP"/>
    </source>
</evidence>
<accession>A0ABS7DMA0</accession>
<feature type="signal peptide" evidence="2">
    <location>
        <begin position="1"/>
        <end position="28"/>
    </location>
</feature>
<proteinExistence type="predicted"/>
<dbReference type="RefSeq" id="WP_219964818.1">
    <property type="nucleotide sequence ID" value="NZ_JAGFNZ010000002.1"/>
</dbReference>
<dbReference type="Gene3D" id="1.20.1270.90">
    <property type="entry name" value="AF1782-like"/>
    <property type="match status" value="6"/>
</dbReference>
<keyword evidence="5" id="KW-1185">Reference proteome</keyword>